<organism evidence="2 3">
    <name type="scientific">Serpens gallinarum</name>
    <dbReference type="NCBI Taxonomy" id="2763075"/>
    <lineage>
        <taxon>Bacteria</taxon>
        <taxon>Pseudomonadati</taxon>
        <taxon>Pseudomonadota</taxon>
        <taxon>Gammaproteobacteria</taxon>
        <taxon>Pseudomonadales</taxon>
        <taxon>Pseudomonadaceae</taxon>
        <taxon>Pseudomonas</taxon>
    </lineage>
</organism>
<accession>A0ABR8TNH3</accession>
<proteinExistence type="predicted"/>
<dbReference type="InterPro" id="IPR032710">
    <property type="entry name" value="NTF2-like_dom_sf"/>
</dbReference>
<evidence type="ECO:0000313" key="2">
    <source>
        <dbReference type="EMBL" id="MBD7977319.1"/>
    </source>
</evidence>
<name>A0ABR8TNH3_9PSED</name>
<evidence type="ECO:0000313" key="3">
    <source>
        <dbReference type="Proteomes" id="UP000611945"/>
    </source>
</evidence>
<protein>
    <submittedName>
        <fullName evidence="2">Nuclear transport factor 2 family protein</fullName>
    </submittedName>
</protein>
<dbReference type="RefSeq" id="WP_433962687.1">
    <property type="nucleotide sequence ID" value="NZ_JACSQG010000003.1"/>
</dbReference>
<dbReference type="SUPFAM" id="SSF54427">
    <property type="entry name" value="NTF2-like"/>
    <property type="match status" value="1"/>
</dbReference>
<dbReference type="Pfam" id="PF13474">
    <property type="entry name" value="SnoaL_3"/>
    <property type="match status" value="1"/>
</dbReference>
<sequence>MKFTASETMSESEIRVLLEHWSHSVRSGYIHGIVAHYAPDILAFDAIAQLQFKGLEAYRKHWEYCMTMCTGPMTFELHDLKISADAELAFAYGLCRCGGTNEKGEQQSGWMRFTGAFRKLDGQWRTVHEHWSTPFDMESGKALLDLKPE</sequence>
<gene>
    <name evidence="2" type="ORF">H9642_08945</name>
</gene>
<feature type="domain" description="SnoaL-like" evidence="1">
    <location>
        <begin position="15"/>
        <end position="135"/>
    </location>
</feature>
<dbReference type="EMBL" id="JACSQG010000003">
    <property type="protein sequence ID" value="MBD7977319.1"/>
    <property type="molecule type" value="Genomic_DNA"/>
</dbReference>
<reference evidence="2 3" key="1">
    <citation type="submission" date="2020-08" db="EMBL/GenBank/DDBJ databases">
        <title>A Genomic Blueprint of the Chicken Gut Microbiome.</title>
        <authorList>
            <person name="Gilroy R."/>
            <person name="Ravi A."/>
            <person name="Getino M."/>
            <person name="Pursley I."/>
            <person name="Horton D.L."/>
            <person name="Alikhan N.-F."/>
            <person name="Baker D."/>
            <person name="Gharbi K."/>
            <person name="Hall N."/>
            <person name="Watson M."/>
            <person name="Adriaenssens E.M."/>
            <person name="Foster-Nyarko E."/>
            <person name="Jarju S."/>
            <person name="Secka A."/>
            <person name="Antonio M."/>
            <person name="Oren A."/>
            <person name="Chaudhuri R."/>
            <person name="La Ragione R.M."/>
            <person name="Hildebrand F."/>
            <person name="Pallen M.J."/>
        </authorList>
    </citation>
    <scope>NUCLEOTIDE SEQUENCE [LARGE SCALE GENOMIC DNA]</scope>
    <source>
        <strain evidence="2 3">Sa2CUA2</strain>
    </source>
</reference>
<comment type="caution">
    <text evidence="2">The sequence shown here is derived from an EMBL/GenBank/DDBJ whole genome shotgun (WGS) entry which is preliminary data.</text>
</comment>
<keyword evidence="3" id="KW-1185">Reference proteome</keyword>
<dbReference type="Proteomes" id="UP000611945">
    <property type="component" value="Unassembled WGS sequence"/>
</dbReference>
<evidence type="ECO:0000259" key="1">
    <source>
        <dbReference type="Pfam" id="PF13474"/>
    </source>
</evidence>
<dbReference type="Gene3D" id="3.10.450.50">
    <property type="match status" value="1"/>
</dbReference>
<dbReference type="InterPro" id="IPR037401">
    <property type="entry name" value="SnoaL-like"/>
</dbReference>